<dbReference type="AlphaFoldDB" id="A0AA85IXU8"/>
<evidence type="ECO:0000313" key="1">
    <source>
        <dbReference type="Proteomes" id="UP000050795"/>
    </source>
</evidence>
<dbReference type="Proteomes" id="UP000050795">
    <property type="component" value="Unassembled WGS sequence"/>
</dbReference>
<protein>
    <submittedName>
        <fullName evidence="2">Uncharacterized protein</fullName>
    </submittedName>
</protein>
<organism evidence="1 2">
    <name type="scientific">Trichobilharzia regenti</name>
    <name type="common">Nasal bird schistosome</name>
    <dbReference type="NCBI Taxonomy" id="157069"/>
    <lineage>
        <taxon>Eukaryota</taxon>
        <taxon>Metazoa</taxon>
        <taxon>Spiralia</taxon>
        <taxon>Lophotrochozoa</taxon>
        <taxon>Platyhelminthes</taxon>
        <taxon>Trematoda</taxon>
        <taxon>Digenea</taxon>
        <taxon>Strigeidida</taxon>
        <taxon>Schistosomatoidea</taxon>
        <taxon>Schistosomatidae</taxon>
        <taxon>Trichobilharzia</taxon>
    </lineage>
</organism>
<sequence length="61" mass="7611">MKQFSLIHGNQIEDIMFHNISFEDILFPWVEYDWLNGKFYFLRHNSVRFAYNYLHYVTLFT</sequence>
<evidence type="ECO:0000313" key="2">
    <source>
        <dbReference type="WBParaSite" id="TREG1_11710.1"/>
    </source>
</evidence>
<dbReference type="WBParaSite" id="TREG1_11710.1">
    <property type="protein sequence ID" value="TREG1_11710.1"/>
    <property type="gene ID" value="TREG1_11710"/>
</dbReference>
<accession>A0AA85IXU8</accession>
<name>A0AA85IXU8_TRIRE</name>
<reference evidence="2" key="2">
    <citation type="submission" date="2023-11" db="UniProtKB">
        <authorList>
            <consortium name="WormBaseParasite"/>
        </authorList>
    </citation>
    <scope>IDENTIFICATION</scope>
</reference>
<proteinExistence type="predicted"/>
<reference evidence="1" key="1">
    <citation type="submission" date="2022-06" db="EMBL/GenBank/DDBJ databases">
        <authorList>
            <person name="Berger JAMES D."/>
            <person name="Berger JAMES D."/>
        </authorList>
    </citation>
    <scope>NUCLEOTIDE SEQUENCE [LARGE SCALE GENOMIC DNA]</scope>
</reference>
<keyword evidence="1" id="KW-1185">Reference proteome</keyword>